<keyword evidence="2 6" id="KW-0489">Methyltransferase</keyword>
<feature type="domain" description="Methyltransferase small" evidence="5">
    <location>
        <begin position="96"/>
        <end position="227"/>
    </location>
</feature>
<dbReference type="Gene3D" id="3.40.50.150">
    <property type="entry name" value="Vaccinia Virus protein VP39"/>
    <property type="match status" value="1"/>
</dbReference>
<protein>
    <submittedName>
        <fullName evidence="6">Methyltransferase domain-containing protein</fullName>
    </submittedName>
</protein>
<keyword evidence="4" id="KW-0949">S-adenosyl-L-methionine</keyword>
<dbReference type="Pfam" id="PF05175">
    <property type="entry name" value="MTS"/>
    <property type="match status" value="1"/>
</dbReference>
<dbReference type="GO" id="GO:0008757">
    <property type="term" value="F:S-adenosylmethionine-dependent methyltransferase activity"/>
    <property type="evidence" value="ECO:0007669"/>
    <property type="project" value="TreeGrafter"/>
</dbReference>
<keyword evidence="3 6" id="KW-0808">Transferase</keyword>
<evidence type="ECO:0000256" key="3">
    <source>
        <dbReference type="ARBA" id="ARBA00022679"/>
    </source>
</evidence>
<comment type="similarity">
    <text evidence="1">Belongs to the eukaryotic/archaeal PrmC-related family.</text>
</comment>
<dbReference type="OrthoDB" id="129465at2"/>
<dbReference type="CDD" id="cd02440">
    <property type="entry name" value="AdoMet_MTases"/>
    <property type="match status" value="1"/>
</dbReference>
<comment type="caution">
    <text evidence="6">The sequence shown here is derived from an EMBL/GenBank/DDBJ whole genome shotgun (WGS) entry which is preliminary data.</text>
</comment>
<accession>A0A4Q9KGT9</accession>
<keyword evidence="7" id="KW-1185">Reference proteome</keyword>
<evidence type="ECO:0000256" key="4">
    <source>
        <dbReference type="ARBA" id="ARBA00022691"/>
    </source>
</evidence>
<dbReference type="InterPro" id="IPR052190">
    <property type="entry name" value="Euk-Arch_PrmC-MTase"/>
</dbReference>
<evidence type="ECO:0000256" key="1">
    <source>
        <dbReference type="ARBA" id="ARBA00006149"/>
    </source>
</evidence>
<dbReference type="EMBL" id="SDMQ01000001">
    <property type="protein sequence ID" value="TBT88560.1"/>
    <property type="molecule type" value="Genomic_DNA"/>
</dbReference>
<reference evidence="6 7" key="1">
    <citation type="submission" date="2019-01" db="EMBL/GenBank/DDBJ databases">
        <title>Lactibacter flavus gen. nov., sp. nov., a novel bacterium of the family Propionibacteriaceae isolated from raw milk and dairy products.</title>
        <authorList>
            <person name="Huptas C."/>
            <person name="Wenning M."/>
            <person name="Breitenwieser F."/>
            <person name="Doll E."/>
            <person name="Von Neubeck M."/>
            <person name="Busse H.-J."/>
            <person name="Scherer S."/>
        </authorList>
    </citation>
    <scope>NUCLEOTIDE SEQUENCE [LARGE SCALE GENOMIC DNA]</scope>
    <source>
        <strain evidence="6 7">KCTC 33808</strain>
    </source>
</reference>
<evidence type="ECO:0000259" key="5">
    <source>
        <dbReference type="Pfam" id="PF05175"/>
    </source>
</evidence>
<gene>
    <name evidence="6" type="ORF">ET989_00990</name>
</gene>
<dbReference type="GO" id="GO:0003676">
    <property type="term" value="F:nucleic acid binding"/>
    <property type="evidence" value="ECO:0007669"/>
    <property type="project" value="InterPro"/>
</dbReference>
<dbReference type="GO" id="GO:0035657">
    <property type="term" value="C:eRF1 methyltransferase complex"/>
    <property type="evidence" value="ECO:0007669"/>
    <property type="project" value="TreeGrafter"/>
</dbReference>
<evidence type="ECO:0000313" key="7">
    <source>
        <dbReference type="Proteomes" id="UP000292373"/>
    </source>
</evidence>
<evidence type="ECO:0000313" key="6">
    <source>
        <dbReference type="EMBL" id="TBT88560.1"/>
    </source>
</evidence>
<sequence>MRRPTRRPRWSGCSCCTTPCPPTRPARRSATSPPLEEAGIVAATADGVRAALEIRPYAADGPGLDFDGWIANDLIPILDGRLGRSRPDYVLGASPASTTLAQMTIRRAVGRALDLGTGCGIQSLLLAGHASHVVATDLNPRAVAMARLTAGLNRLDLDVREGSLYEPVADEAFDLIVTNPPYVMSPPTGERLVYREGLFSADELVRRVVVEGADRLAPGGTLQVLGNWAVTDDEDWTDRLRRWVEPTGCDALVLQREHLDPYEYIEVWLNDAGLVGTDEYAARYRAWLDYFAALGITGVGMGWMMLHRGGRATPDIRIEPWPHAVHQPLGEAFAAHIAGVPLAALPDEALLGRAWELDGRVDVETLGRPGVEDPEHIVYRQRYGFGRAVEVDTALGAVLGACDGDLTAGQIIAAVADILDVDPDALAVEVTPKLRDLIGEGYLT</sequence>
<dbReference type="AlphaFoldDB" id="A0A4Q9KGT9"/>
<dbReference type="GO" id="GO:0008276">
    <property type="term" value="F:protein methyltransferase activity"/>
    <property type="evidence" value="ECO:0007669"/>
    <property type="project" value="TreeGrafter"/>
</dbReference>
<dbReference type="GO" id="GO:0008170">
    <property type="term" value="F:N-methyltransferase activity"/>
    <property type="evidence" value="ECO:0007669"/>
    <property type="project" value="UniProtKB-ARBA"/>
</dbReference>
<dbReference type="SUPFAM" id="SSF53335">
    <property type="entry name" value="S-adenosyl-L-methionine-dependent methyltransferases"/>
    <property type="match status" value="1"/>
</dbReference>
<proteinExistence type="inferred from homology"/>
<dbReference type="PANTHER" id="PTHR45875:SF1">
    <property type="entry name" value="METHYLTRANSFERASE N6AMT1"/>
    <property type="match status" value="1"/>
</dbReference>
<dbReference type="Proteomes" id="UP000292373">
    <property type="component" value="Unassembled WGS sequence"/>
</dbReference>
<organism evidence="6 7">
    <name type="scientific">Propioniciclava sinopodophylli</name>
    <dbReference type="NCBI Taxonomy" id="1837344"/>
    <lineage>
        <taxon>Bacteria</taxon>
        <taxon>Bacillati</taxon>
        <taxon>Actinomycetota</taxon>
        <taxon>Actinomycetes</taxon>
        <taxon>Propionibacteriales</taxon>
        <taxon>Propionibacteriaceae</taxon>
        <taxon>Propioniciclava</taxon>
    </lineage>
</organism>
<name>A0A4Q9KGT9_9ACTN</name>
<evidence type="ECO:0000256" key="2">
    <source>
        <dbReference type="ARBA" id="ARBA00022603"/>
    </source>
</evidence>
<dbReference type="PROSITE" id="PS00092">
    <property type="entry name" value="N6_MTASE"/>
    <property type="match status" value="1"/>
</dbReference>
<dbReference type="GO" id="GO:0032259">
    <property type="term" value="P:methylation"/>
    <property type="evidence" value="ECO:0007669"/>
    <property type="project" value="UniProtKB-KW"/>
</dbReference>
<dbReference type="InterPro" id="IPR029063">
    <property type="entry name" value="SAM-dependent_MTases_sf"/>
</dbReference>
<dbReference type="PANTHER" id="PTHR45875">
    <property type="entry name" value="METHYLTRANSFERASE N6AMT1"/>
    <property type="match status" value="1"/>
</dbReference>
<dbReference type="InterPro" id="IPR002052">
    <property type="entry name" value="DNA_methylase_N6_adenine_CS"/>
</dbReference>
<dbReference type="InterPro" id="IPR007848">
    <property type="entry name" value="Small_mtfrase_dom"/>
</dbReference>